<dbReference type="InterPro" id="IPR020568">
    <property type="entry name" value="Ribosomal_Su5_D2-typ_SF"/>
</dbReference>
<dbReference type="Pfam" id="PF21249">
    <property type="entry name" value="GyrB_hook"/>
    <property type="match status" value="1"/>
</dbReference>
<dbReference type="CDD" id="cd03366">
    <property type="entry name" value="TOPRIM_TopoIIA_GyrB"/>
    <property type="match status" value="1"/>
</dbReference>
<dbReference type="RefSeq" id="WP_204634812.1">
    <property type="nucleotide sequence ID" value="NZ_CP183983.1"/>
</dbReference>
<evidence type="ECO:0000313" key="16">
    <source>
        <dbReference type="Proteomes" id="UP001430065"/>
    </source>
</evidence>
<evidence type="ECO:0000256" key="11">
    <source>
        <dbReference type="ARBA" id="ARBA00023125"/>
    </source>
</evidence>
<dbReference type="Gene3D" id="3.10.20.690">
    <property type="match status" value="1"/>
</dbReference>
<comment type="cofactor">
    <cofactor evidence="13">
        <name>Mg(2+)</name>
        <dbReference type="ChEBI" id="CHEBI:18420"/>
    </cofactor>
    <cofactor evidence="13">
        <name>Mn(2+)</name>
        <dbReference type="ChEBI" id="CHEBI:29035"/>
    </cofactor>
    <cofactor evidence="13">
        <name>Ca(2+)</name>
        <dbReference type="ChEBI" id="CHEBI:29108"/>
    </cofactor>
    <text evidence="13">Binds two Mg(2+) per subunit. The magnesium ions form salt bridges with both the protein and the DNA. Can also accept other divalent metal cations, such as Mn(2+) or Ca(2+).</text>
</comment>
<protein>
    <recommendedName>
        <fullName evidence="4 13">DNA gyrase subunit B</fullName>
        <ecNumber evidence="3 13">5.6.2.2</ecNumber>
    </recommendedName>
</protein>
<dbReference type="Pfam" id="PF18053">
    <property type="entry name" value="GyrB_insert"/>
    <property type="match status" value="1"/>
</dbReference>
<dbReference type="InterPro" id="IPR013759">
    <property type="entry name" value="Topo_IIA_B_C"/>
</dbReference>
<dbReference type="HAMAP" id="MF_01898">
    <property type="entry name" value="GyrB"/>
    <property type="match status" value="1"/>
</dbReference>
<dbReference type="NCBIfam" id="NF011501">
    <property type="entry name" value="PRK14939.1"/>
    <property type="match status" value="1"/>
</dbReference>
<evidence type="ECO:0000256" key="12">
    <source>
        <dbReference type="ARBA" id="ARBA00023235"/>
    </source>
</evidence>
<dbReference type="SMART" id="SM00433">
    <property type="entry name" value="TOP2c"/>
    <property type="match status" value="1"/>
</dbReference>
<dbReference type="CDD" id="cd00822">
    <property type="entry name" value="TopoII_Trans_DNA_gyrase"/>
    <property type="match status" value="1"/>
</dbReference>
<dbReference type="InterPro" id="IPR049353">
    <property type="entry name" value="GyrB_hook"/>
</dbReference>
<dbReference type="NCBIfam" id="NF004189">
    <property type="entry name" value="PRK05644.1"/>
    <property type="match status" value="1"/>
</dbReference>
<dbReference type="InterPro" id="IPR000565">
    <property type="entry name" value="Topo_IIA_B"/>
</dbReference>
<evidence type="ECO:0000256" key="2">
    <source>
        <dbReference type="ARBA" id="ARBA00010708"/>
    </source>
</evidence>
<evidence type="ECO:0000256" key="1">
    <source>
        <dbReference type="ARBA" id="ARBA00000185"/>
    </source>
</evidence>
<dbReference type="Pfam" id="PF00204">
    <property type="entry name" value="DNA_gyraseB"/>
    <property type="match status" value="1"/>
</dbReference>
<dbReference type="Pfam" id="PF02518">
    <property type="entry name" value="HATPase_c"/>
    <property type="match status" value="1"/>
</dbReference>
<evidence type="ECO:0000256" key="4">
    <source>
        <dbReference type="ARBA" id="ARBA00019166"/>
    </source>
</evidence>
<evidence type="ECO:0000256" key="10">
    <source>
        <dbReference type="ARBA" id="ARBA00023029"/>
    </source>
</evidence>
<dbReference type="PROSITE" id="PS50880">
    <property type="entry name" value="TOPRIM"/>
    <property type="match status" value="1"/>
</dbReference>
<feature type="binding site" evidence="13">
    <location>
        <position position="424"/>
    </location>
    <ligand>
        <name>Mg(2+)</name>
        <dbReference type="ChEBI" id="CHEBI:18420"/>
        <label>1</label>
        <note>catalytic</note>
    </ligand>
</feature>
<comment type="miscellaneous">
    <text evidence="13">Few gyrases are as efficient as E.coli at forming negative supercoils. Not all organisms have 2 type II topoisomerases; in organisms with a single type II topoisomerase this enzyme also has to decatenate newly replicated chromosomes.</text>
</comment>
<dbReference type="PRINTS" id="PR01159">
    <property type="entry name" value="DNAGYRASEB"/>
</dbReference>
<dbReference type="SUPFAM" id="SSF55874">
    <property type="entry name" value="ATPase domain of HSP90 chaperone/DNA topoisomerase II/histidine kinase"/>
    <property type="match status" value="1"/>
</dbReference>
<dbReference type="SUPFAM" id="SSF54211">
    <property type="entry name" value="Ribosomal protein S5 domain 2-like"/>
    <property type="match status" value="1"/>
</dbReference>
<dbReference type="InterPro" id="IPR001241">
    <property type="entry name" value="Topo_IIA"/>
</dbReference>
<dbReference type="EC" id="5.6.2.2" evidence="3 13"/>
<dbReference type="PANTHER" id="PTHR45866">
    <property type="entry name" value="DNA GYRASE/TOPOISOMERASE SUBUNIT B"/>
    <property type="match status" value="1"/>
</dbReference>
<evidence type="ECO:0000313" key="15">
    <source>
        <dbReference type="EMBL" id="MBM7120347.1"/>
    </source>
</evidence>
<evidence type="ECO:0000256" key="5">
    <source>
        <dbReference type="ARBA" id="ARBA00022490"/>
    </source>
</evidence>
<proteinExistence type="inferred from homology"/>
<feature type="site" description="Interaction with DNA" evidence="13">
    <location>
        <position position="452"/>
    </location>
</feature>
<dbReference type="InterPro" id="IPR034160">
    <property type="entry name" value="TOPRIM_GyrB"/>
</dbReference>
<keyword evidence="5 13" id="KW-0963">Cytoplasm</keyword>
<dbReference type="PROSITE" id="PS00177">
    <property type="entry name" value="TOPOISOMERASE_II"/>
    <property type="match status" value="1"/>
</dbReference>
<dbReference type="CDD" id="cd16928">
    <property type="entry name" value="HATPase_GyrB-like"/>
    <property type="match status" value="1"/>
</dbReference>
<dbReference type="InterPro" id="IPR041423">
    <property type="entry name" value="GyrB_insert"/>
</dbReference>
<comment type="similarity">
    <text evidence="2 13">Belongs to the type II topoisomerase GyrB family.</text>
</comment>
<evidence type="ECO:0000256" key="6">
    <source>
        <dbReference type="ARBA" id="ARBA00022723"/>
    </source>
</evidence>
<dbReference type="InterPro" id="IPR013760">
    <property type="entry name" value="Topo_IIA-like_dom_sf"/>
</dbReference>
<keyword evidence="8 13" id="KW-0067">ATP-binding</keyword>
<dbReference type="InterPro" id="IPR014721">
    <property type="entry name" value="Ribsml_uS5_D2-typ_fold_subgr"/>
</dbReference>
<feature type="binding site" evidence="13">
    <location>
        <position position="498"/>
    </location>
    <ligand>
        <name>Mg(2+)</name>
        <dbReference type="ChEBI" id="CHEBI:18420"/>
        <label>1</label>
        <note>catalytic</note>
    </ligand>
</feature>
<evidence type="ECO:0000256" key="9">
    <source>
        <dbReference type="ARBA" id="ARBA00022842"/>
    </source>
</evidence>
<feature type="binding site" evidence="13">
    <location>
        <position position="498"/>
    </location>
    <ligand>
        <name>Mg(2+)</name>
        <dbReference type="ChEBI" id="CHEBI:18420"/>
        <label>2</label>
    </ligand>
</feature>
<dbReference type="PRINTS" id="PR00418">
    <property type="entry name" value="TPI2FAMILY"/>
</dbReference>
<keyword evidence="6 13" id="KW-0479">Metal-binding</keyword>
<evidence type="ECO:0000259" key="14">
    <source>
        <dbReference type="PROSITE" id="PS50880"/>
    </source>
</evidence>
<dbReference type="SUPFAM" id="SSF56719">
    <property type="entry name" value="Type II DNA topoisomerase"/>
    <property type="match status" value="1"/>
</dbReference>
<dbReference type="InterPro" id="IPR006171">
    <property type="entry name" value="TOPRIM_dom"/>
</dbReference>
<keyword evidence="11" id="KW-0238">DNA-binding</keyword>
<dbReference type="Gene3D" id="3.30.565.10">
    <property type="entry name" value="Histidine kinase-like ATPase, C-terminal domain"/>
    <property type="match status" value="1"/>
</dbReference>
<dbReference type="InterPro" id="IPR036890">
    <property type="entry name" value="HATPase_C_sf"/>
</dbReference>
<dbReference type="Pfam" id="PF00986">
    <property type="entry name" value="DNA_gyraseB_C"/>
    <property type="match status" value="1"/>
</dbReference>
<feature type="site" description="Interaction with DNA" evidence="13">
    <location>
        <position position="449"/>
    </location>
</feature>
<gene>
    <name evidence="13 15" type="primary">gyrB</name>
    <name evidence="15" type="ORF">ISP20_04160</name>
</gene>
<feature type="binding site" evidence="13">
    <location>
        <position position="500"/>
    </location>
    <ligand>
        <name>Mg(2+)</name>
        <dbReference type="ChEBI" id="CHEBI:18420"/>
        <label>2</label>
    </ligand>
</feature>
<evidence type="ECO:0000256" key="8">
    <source>
        <dbReference type="ARBA" id="ARBA00022840"/>
    </source>
</evidence>
<evidence type="ECO:0000256" key="13">
    <source>
        <dbReference type="HAMAP-Rule" id="MF_01898"/>
    </source>
</evidence>
<dbReference type="Gene3D" id="3.30.230.10">
    <property type="match status" value="1"/>
</dbReference>
<dbReference type="PANTHER" id="PTHR45866:SF1">
    <property type="entry name" value="DNA GYRASE SUBUNIT B, MITOCHONDRIAL"/>
    <property type="match status" value="1"/>
</dbReference>
<keyword evidence="10 13" id="KW-0799">Topoisomerase</keyword>
<keyword evidence="7 13" id="KW-0547">Nucleotide-binding</keyword>
<comment type="caution">
    <text evidence="15">The sequence shown here is derived from an EMBL/GenBank/DDBJ whole genome shotgun (WGS) entry which is preliminary data.</text>
</comment>
<dbReference type="Proteomes" id="UP001430065">
    <property type="component" value="Unassembled WGS sequence"/>
</dbReference>
<dbReference type="NCBIfam" id="TIGR01059">
    <property type="entry name" value="gyrB"/>
    <property type="match status" value="1"/>
</dbReference>
<evidence type="ECO:0000256" key="3">
    <source>
        <dbReference type="ARBA" id="ARBA00012895"/>
    </source>
</evidence>
<feature type="domain" description="Toprim" evidence="14">
    <location>
        <begin position="418"/>
        <end position="533"/>
    </location>
</feature>
<keyword evidence="9 13" id="KW-0460">Magnesium</keyword>
<dbReference type="SMART" id="SM00387">
    <property type="entry name" value="HATPase_c"/>
    <property type="match status" value="1"/>
</dbReference>
<dbReference type="InterPro" id="IPR018522">
    <property type="entry name" value="TopoIIA_CS"/>
</dbReference>
<dbReference type="InterPro" id="IPR002288">
    <property type="entry name" value="DNA_gyrase_B_C"/>
</dbReference>
<keyword evidence="16" id="KW-1185">Reference proteome</keyword>
<comment type="subcellular location">
    <subcellularLocation>
        <location evidence="13">Cytoplasm</location>
    </subcellularLocation>
</comment>
<comment type="function">
    <text evidence="13">A type II topoisomerase that negatively supercoils closed circular double-stranded (ds) DNA in an ATP-dependent manner to modulate DNA topology and maintain chromosomes in an underwound state. Negative supercoiling favors strand separation, and DNA replication, transcription, recombination and repair, all of which involve strand separation. Also able to catalyze the interconversion of other topological isomers of dsDNA rings, including catenanes and knotted rings. Type II topoisomerases break and join 2 DNA strands simultaneously in an ATP-dependent manner.</text>
</comment>
<dbReference type="InterPro" id="IPR013506">
    <property type="entry name" value="Topo_IIA_bsu_dom2"/>
</dbReference>
<reference evidence="15 16" key="1">
    <citation type="submission" date="2020-10" db="EMBL/GenBank/DDBJ databases">
        <title>Phylogeny of dyella-like bacteria.</title>
        <authorList>
            <person name="Fu J."/>
        </authorList>
    </citation>
    <scope>NUCLEOTIDE SEQUENCE [LARGE SCALE GENOMIC DNA]</scope>
    <source>
        <strain evidence="15 16">THG-B117</strain>
    </source>
</reference>
<dbReference type="InterPro" id="IPR011557">
    <property type="entry name" value="GyrB"/>
</dbReference>
<comment type="catalytic activity">
    <reaction evidence="1 13">
        <text>ATP-dependent breakage, passage and rejoining of double-stranded DNA.</text>
        <dbReference type="EC" id="5.6.2.2"/>
    </reaction>
</comment>
<sequence length="804" mass="88303">MNASYDSSNIKVLKGLEAVRKRPGMYIGDTDDGTGLHHMVFEVVDNSIDEALAGYCDHVTVTILDDGSVSVTDNGRGIPVDTHPEEGRSTAEVVMTVLHAGGKFDANSYKVSGGLHGVGVSVVNALSSHLWLTIYREGKEYQQEYAHGEPLYPIKPVGDSSKTGTTVRFLPSTGTFTNVEFHYDILAKRLRELAFLNSGVTIDLKDERGEGRSDRFAYEGGIRSFVQHLAQLKTALHPNVISLSAQQDGISVELAMQWTDSYQETMFCFTNNIPQRDGGTHLTGFRAALTRSLQGYIEKEGLAKNAKVALSGDDMREGLIAVLSVKVPDPKFSSQTKDKLVSSEVKTAVEQAVNEKLGEFLLEHPSEAKAIASKVVDAARAREAARKAREMTRRKGALDIAGLPGKLADCQEKDPALCELFLVEGDSAGGSAKQGRNRKTQAVLPLKGKILNVEKARFDKMLASAEVGTLITALGTGIGKEEYNPDKLRYHRIVIMTDADVDGSHIRTLLLTFFYRQMPELIERGHIYIGLPPLYKIKQGKQELYLKDDAALNAYLVSSALDGAELQYSADAPGVSGEALEKLLRDYQAALDQIERLGHRFDVAMFRAMLEHTPMEPALWNDASAMQAWLAGVELRLAASGLGKPRYRLALRPAVGEQPAAIEVVRDQHGLSHTWLLPQPFFSGAEFRPILQASQQLAGLVQADAVVRRGNGSRGVLSFADARHWLLEEGKKGRMIQRFKGLGEMNPEQLWETTVNPETRRMLQVGIEDAFAADQMFSMLMGEAVEPRRDFIEANALKVANLDV</sequence>
<dbReference type="InterPro" id="IPR003594">
    <property type="entry name" value="HATPase_dom"/>
</dbReference>
<dbReference type="EMBL" id="JADIKC010000002">
    <property type="protein sequence ID" value="MBM7120347.1"/>
    <property type="molecule type" value="Genomic_DNA"/>
</dbReference>
<keyword evidence="12 13" id="KW-0413">Isomerase</keyword>
<dbReference type="Pfam" id="PF01751">
    <property type="entry name" value="Toprim"/>
    <property type="match status" value="1"/>
</dbReference>
<evidence type="ECO:0000256" key="7">
    <source>
        <dbReference type="ARBA" id="ARBA00022741"/>
    </source>
</evidence>
<dbReference type="Gene3D" id="3.40.50.670">
    <property type="match status" value="2"/>
</dbReference>
<organism evidence="15 16">
    <name type="scientific">Dyella kyungheensis</name>
    <dbReference type="NCBI Taxonomy" id="1242174"/>
    <lineage>
        <taxon>Bacteria</taxon>
        <taxon>Pseudomonadati</taxon>
        <taxon>Pseudomonadota</taxon>
        <taxon>Gammaproteobacteria</taxon>
        <taxon>Lysobacterales</taxon>
        <taxon>Rhodanobacteraceae</taxon>
        <taxon>Dyella</taxon>
    </lineage>
</organism>
<accession>A0ABS2JMU9</accession>
<comment type="subunit">
    <text evidence="13">Heterotetramer, composed of two GyrA and two GyrB chains. In the heterotetramer, GyrA contains the active site tyrosine that forms a transient covalent intermediate with DNA, while GyrB binds cofactors and catalyzes ATP hydrolysis.</text>
</comment>
<name>A0ABS2JMU9_9GAMM</name>